<dbReference type="EMBL" id="CCMZ01000041">
    <property type="protein sequence ID" value="CDX24855.1"/>
    <property type="molecule type" value="Genomic_DNA"/>
</dbReference>
<keyword evidence="2" id="KW-1185">Reference proteome</keyword>
<organism evidence="1 2">
    <name type="scientific">Mesorhizobium plurifarium</name>
    <dbReference type="NCBI Taxonomy" id="69974"/>
    <lineage>
        <taxon>Bacteria</taxon>
        <taxon>Pseudomonadati</taxon>
        <taxon>Pseudomonadota</taxon>
        <taxon>Alphaproteobacteria</taxon>
        <taxon>Hyphomicrobiales</taxon>
        <taxon>Phyllobacteriaceae</taxon>
        <taxon>Mesorhizobium</taxon>
    </lineage>
</organism>
<protein>
    <submittedName>
        <fullName evidence="1">Uncharacterized protein</fullName>
    </submittedName>
</protein>
<reference evidence="2" key="1">
    <citation type="submission" date="2014-08" db="EMBL/GenBank/DDBJ databases">
        <authorList>
            <person name="Moulin L."/>
        </authorList>
    </citation>
    <scope>NUCLEOTIDE SEQUENCE [LARGE SCALE GENOMIC DNA]</scope>
</reference>
<dbReference type="AlphaFoldDB" id="A0A090E5P2"/>
<gene>
    <name evidence="1" type="ORF">MPL3356_460005</name>
</gene>
<name>A0A090E5P2_MESPL</name>
<proteinExistence type="predicted"/>
<evidence type="ECO:0000313" key="2">
    <source>
        <dbReference type="Proteomes" id="UP000045285"/>
    </source>
</evidence>
<accession>A0A090E5P2</accession>
<sequence>MRLIFDAVVWSEKPTPEAALLQDLIRAVIHTVIGAEDGRRRAPRIFTSLQGAQYAGYVAVARQPGEPELQYKRF</sequence>
<dbReference type="Proteomes" id="UP000045285">
    <property type="component" value="Unassembled WGS sequence"/>
</dbReference>
<evidence type="ECO:0000313" key="1">
    <source>
        <dbReference type="EMBL" id="CDX24855.1"/>
    </source>
</evidence>